<reference evidence="1" key="1">
    <citation type="submission" date="2020-05" db="EMBL/GenBank/DDBJ databases">
        <authorList>
            <person name="Chiriac C."/>
            <person name="Salcher M."/>
            <person name="Ghai R."/>
            <person name="Kavagutti S V."/>
        </authorList>
    </citation>
    <scope>NUCLEOTIDE SEQUENCE</scope>
</reference>
<name>A0A6J7WGB1_9CAUD</name>
<proteinExistence type="predicted"/>
<dbReference type="EMBL" id="LR798234">
    <property type="protein sequence ID" value="CAB5212759.1"/>
    <property type="molecule type" value="Genomic_DNA"/>
</dbReference>
<sequence length="67" mass="8431">MFEFTFIINTFPEVEDECFDCFDESEEYEYDKDYDCFCWYDEEHDAWYWLNEDTGEWLLVEEECEEA</sequence>
<accession>A0A6J7WGB1</accession>
<organism evidence="1">
    <name type="scientific">uncultured Caudovirales phage</name>
    <dbReference type="NCBI Taxonomy" id="2100421"/>
    <lineage>
        <taxon>Viruses</taxon>
        <taxon>Duplodnaviria</taxon>
        <taxon>Heunggongvirae</taxon>
        <taxon>Uroviricota</taxon>
        <taxon>Caudoviricetes</taxon>
        <taxon>Peduoviridae</taxon>
        <taxon>Maltschvirus</taxon>
        <taxon>Maltschvirus maltsch</taxon>
    </lineage>
</organism>
<evidence type="ECO:0000313" key="1">
    <source>
        <dbReference type="EMBL" id="CAB5212759.1"/>
    </source>
</evidence>
<gene>
    <name evidence="1" type="ORF">UFOVP189_45</name>
</gene>
<protein>
    <submittedName>
        <fullName evidence="1">Uncharacterized protein</fullName>
    </submittedName>
</protein>